<feature type="transmembrane region" description="Helical" evidence="2">
    <location>
        <begin position="38"/>
        <end position="60"/>
    </location>
</feature>
<keyword evidence="2" id="KW-1133">Transmembrane helix</keyword>
<keyword evidence="2" id="KW-0812">Transmembrane</keyword>
<keyword evidence="4" id="KW-1185">Reference proteome</keyword>
<feature type="compositionally biased region" description="Basic and acidic residues" evidence="1">
    <location>
        <begin position="100"/>
        <end position="112"/>
    </location>
</feature>
<dbReference type="Proteomes" id="UP000240708">
    <property type="component" value="Unassembled WGS sequence"/>
</dbReference>
<protein>
    <submittedName>
        <fullName evidence="3">Uncharacterized protein</fullName>
    </submittedName>
</protein>
<dbReference type="AlphaFoldDB" id="A0A2P8DNH0"/>
<dbReference type="EMBL" id="PYGF01000018">
    <property type="protein sequence ID" value="PSK98749.1"/>
    <property type="molecule type" value="Genomic_DNA"/>
</dbReference>
<proteinExistence type="predicted"/>
<name>A0A2P8DNH0_9BACT</name>
<feature type="transmembrane region" description="Helical" evidence="2">
    <location>
        <begin position="7"/>
        <end position="26"/>
    </location>
</feature>
<dbReference type="RefSeq" id="WP_106569004.1">
    <property type="nucleotide sequence ID" value="NZ_JAUVYL010000017.1"/>
</dbReference>
<evidence type="ECO:0000313" key="4">
    <source>
        <dbReference type="Proteomes" id="UP000240708"/>
    </source>
</evidence>
<accession>A0A2P8DNH0</accession>
<organism evidence="3 4">
    <name type="scientific">Cecembia rubra</name>
    <dbReference type="NCBI Taxonomy" id="1485585"/>
    <lineage>
        <taxon>Bacteria</taxon>
        <taxon>Pseudomonadati</taxon>
        <taxon>Bacteroidota</taxon>
        <taxon>Cytophagia</taxon>
        <taxon>Cytophagales</taxon>
        <taxon>Cyclobacteriaceae</taxon>
        <taxon>Cecembia</taxon>
    </lineage>
</organism>
<reference evidence="3 4" key="1">
    <citation type="submission" date="2018-03" db="EMBL/GenBank/DDBJ databases">
        <title>Genomic Encyclopedia of Archaeal and Bacterial Type Strains, Phase II (KMG-II): from individual species to whole genera.</title>
        <authorList>
            <person name="Goeker M."/>
        </authorList>
    </citation>
    <scope>NUCLEOTIDE SEQUENCE [LARGE SCALE GENOMIC DNA]</scope>
    <source>
        <strain evidence="3 4">DSM 28057</strain>
    </source>
</reference>
<keyword evidence="2" id="KW-0472">Membrane</keyword>
<sequence>MKQVNKIAHLVVLLYFALSLVIFLSFDSIKGLMGIEDLSSSLVINILLVGLILFLISWATSTSISKGLTRDLEKKDIEKNELKAKLYDLEQGIKLKNMENRLRQKEEEKESSVIRPRQNFK</sequence>
<feature type="region of interest" description="Disordered" evidence="1">
    <location>
        <begin position="100"/>
        <end position="121"/>
    </location>
</feature>
<comment type="caution">
    <text evidence="3">The sequence shown here is derived from an EMBL/GenBank/DDBJ whole genome shotgun (WGS) entry which is preliminary data.</text>
</comment>
<dbReference type="OrthoDB" id="839535at2"/>
<evidence type="ECO:0000313" key="3">
    <source>
        <dbReference type="EMBL" id="PSK98749.1"/>
    </source>
</evidence>
<gene>
    <name evidence="3" type="ORF">CLV48_11836</name>
</gene>
<evidence type="ECO:0000256" key="2">
    <source>
        <dbReference type="SAM" id="Phobius"/>
    </source>
</evidence>
<evidence type="ECO:0000256" key="1">
    <source>
        <dbReference type="SAM" id="MobiDB-lite"/>
    </source>
</evidence>